<dbReference type="HOGENOM" id="CLU_3022491_0_0_10"/>
<sequence>MKRIMFALWIGLTALCFGRGQQEGGRPLSVRDSLPMDSGSGLYFKRSGREINGYA</sequence>
<reference evidence="1 2" key="1">
    <citation type="submission" date="2013-08" db="EMBL/GenBank/DDBJ databases">
        <authorList>
            <person name="Weinstock G."/>
            <person name="Sodergren E."/>
            <person name="Wylie T."/>
            <person name="Fulton L."/>
            <person name="Fulton R."/>
            <person name="Fronick C."/>
            <person name="O'Laughlin M."/>
            <person name="Godfrey J."/>
            <person name="Miner T."/>
            <person name="Herter B."/>
            <person name="Appelbaum E."/>
            <person name="Cordes M."/>
            <person name="Lek S."/>
            <person name="Wollam A."/>
            <person name="Pepin K.H."/>
            <person name="Palsikar V.B."/>
            <person name="Mitreva M."/>
            <person name="Wilson R.K."/>
        </authorList>
    </citation>
    <scope>NUCLEOTIDE SEQUENCE [LARGE SCALE GENOMIC DNA]</scope>
    <source>
        <strain evidence="1 2">F0041</strain>
    </source>
</reference>
<gene>
    <name evidence="1" type="ORF">HMPREF1981_01065</name>
</gene>
<organism evidence="1 2">
    <name type="scientific">Bacteroides pyogenes F0041</name>
    <dbReference type="NCBI Taxonomy" id="1321819"/>
    <lineage>
        <taxon>Bacteria</taxon>
        <taxon>Pseudomonadati</taxon>
        <taxon>Bacteroidota</taxon>
        <taxon>Bacteroidia</taxon>
        <taxon>Bacteroidales</taxon>
        <taxon>Bacteroidaceae</taxon>
        <taxon>Bacteroides</taxon>
    </lineage>
</organism>
<name>U2CQA9_9BACE</name>
<dbReference type="AlphaFoldDB" id="U2CQA9"/>
<dbReference type="EMBL" id="AWSV01000057">
    <property type="protein sequence ID" value="ERI86243.1"/>
    <property type="molecule type" value="Genomic_DNA"/>
</dbReference>
<comment type="caution">
    <text evidence="1">The sequence shown here is derived from an EMBL/GenBank/DDBJ whole genome shotgun (WGS) entry which is preliminary data.</text>
</comment>
<evidence type="ECO:0000313" key="1">
    <source>
        <dbReference type="EMBL" id="ERI86243.1"/>
    </source>
</evidence>
<evidence type="ECO:0000313" key="2">
    <source>
        <dbReference type="Proteomes" id="UP000016496"/>
    </source>
</evidence>
<protein>
    <submittedName>
        <fullName evidence="1">Uncharacterized protein</fullName>
    </submittedName>
</protein>
<accession>U2CQA9</accession>
<dbReference type="Proteomes" id="UP000016496">
    <property type="component" value="Unassembled WGS sequence"/>
</dbReference>
<proteinExistence type="predicted"/>